<dbReference type="GO" id="GO:0005654">
    <property type="term" value="C:nucleoplasm"/>
    <property type="evidence" value="ECO:0007669"/>
    <property type="project" value="UniProtKB-SubCell"/>
</dbReference>
<evidence type="ECO:0000256" key="1">
    <source>
        <dbReference type="ARBA" id="ARBA00004642"/>
    </source>
</evidence>
<gene>
    <name evidence="15" type="ORF">BEMITA_LOCUS1859</name>
</gene>
<keyword evidence="10" id="KW-0539">Nucleus</keyword>
<dbReference type="GO" id="GO:0008270">
    <property type="term" value="F:zinc ion binding"/>
    <property type="evidence" value="ECO:0007669"/>
    <property type="project" value="UniProtKB-KW"/>
</dbReference>
<evidence type="ECO:0000259" key="14">
    <source>
        <dbReference type="SMART" id="SM00980"/>
    </source>
</evidence>
<evidence type="ECO:0000256" key="3">
    <source>
        <dbReference type="ARBA" id="ARBA00022723"/>
    </source>
</evidence>
<evidence type="ECO:0000313" key="16">
    <source>
        <dbReference type="Proteomes" id="UP001152759"/>
    </source>
</evidence>
<feature type="domain" description="THAP-type" evidence="13">
    <location>
        <begin position="25"/>
        <end position="103"/>
    </location>
</feature>
<feature type="domain" description="THAP-type" evidence="14">
    <location>
        <begin position="2"/>
        <end position="104"/>
    </location>
</feature>
<evidence type="ECO:0000256" key="8">
    <source>
        <dbReference type="ARBA" id="ARBA00023125"/>
    </source>
</evidence>
<keyword evidence="16" id="KW-1185">Reference proteome</keyword>
<keyword evidence="4" id="KW-0863">Zinc-finger</keyword>
<organism evidence="15 16">
    <name type="scientific">Bemisia tabaci</name>
    <name type="common">Sweetpotato whitefly</name>
    <name type="synonym">Aleurodes tabaci</name>
    <dbReference type="NCBI Taxonomy" id="7038"/>
    <lineage>
        <taxon>Eukaryota</taxon>
        <taxon>Metazoa</taxon>
        <taxon>Ecdysozoa</taxon>
        <taxon>Arthropoda</taxon>
        <taxon>Hexapoda</taxon>
        <taxon>Insecta</taxon>
        <taxon>Pterygota</taxon>
        <taxon>Neoptera</taxon>
        <taxon>Paraneoptera</taxon>
        <taxon>Hemiptera</taxon>
        <taxon>Sternorrhyncha</taxon>
        <taxon>Aleyrodoidea</taxon>
        <taxon>Aleyrodidae</taxon>
        <taxon>Aleyrodinae</taxon>
        <taxon>Bemisia</taxon>
    </lineage>
</organism>
<dbReference type="SUPFAM" id="SSF57716">
    <property type="entry name" value="Glucocorticoid receptor-like (DNA-binding domain)"/>
    <property type="match status" value="1"/>
</dbReference>
<keyword evidence="7" id="KW-0175">Coiled coil</keyword>
<dbReference type="InterPro" id="IPR026516">
    <property type="entry name" value="THAP1/10"/>
</dbReference>
<name>A0A9N9ZYJ8_BEMTA</name>
<keyword evidence="9" id="KW-0804">Transcription</keyword>
<dbReference type="GO" id="GO:0043565">
    <property type="term" value="F:sequence-specific DNA binding"/>
    <property type="evidence" value="ECO:0007669"/>
    <property type="project" value="InterPro"/>
</dbReference>
<dbReference type="SMART" id="SM00980">
    <property type="entry name" value="THAP"/>
    <property type="match status" value="1"/>
</dbReference>
<feature type="compositionally biased region" description="Polar residues" evidence="12">
    <location>
        <begin position="130"/>
        <end position="142"/>
    </location>
</feature>
<dbReference type="InterPro" id="IPR006612">
    <property type="entry name" value="THAP_Znf"/>
</dbReference>
<dbReference type="EMBL" id="OU963862">
    <property type="protein sequence ID" value="CAH0382305.1"/>
    <property type="molecule type" value="Genomic_DNA"/>
</dbReference>
<feature type="compositionally biased region" description="Low complexity" evidence="12">
    <location>
        <begin position="242"/>
        <end position="252"/>
    </location>
</feature>
<dbReference type="PANTHER" id="PTHR46600">
    <property type="entry name" value="THAP DOMAIN-CONTAINING"/>
    <property type="match status" value="1"/>
</dbReference>
<evidence type="ECO:0000259" key="13">
    <source>
        <dbReference type="SMART" id="SM00692"/>
    </source>
</evidence>
<evidence type="ECO:0000256" key="12">
    <source>
        <dbReference type="SAM" id="MobiDB-lite"/>
    </source>
</evidence>
<dbReference type="KEGG" id="btab:109036356"/>
<dbReference type="SMART" id="SM00692">
    <property type="entry name" value="DM3"/>
    <property type="match status" value="1"/>
</dbReference>
<dbReference type="AlphaFoldDB" id="A0A9N9ZYJ8"/>
<sequence>MPHCSVPGCHETSGKNETRERNIFFHRFPNPEKSPERLQLWVDYCCRDRFRPSNNARVCSKHFEDSNFDTSQLLKIRLMPHANFQGPKLRPGSVPSIPPEVWSAPSSDEPYCYSQTPTEEERKELVNQLLGESSNSPTYDNTHLQHHEPDDLDQEDTHSISSHEYQDDSYALPASHFVRIELMTEEPDPVESKPSSEEFNPINVALVLDEADDSSDGDNTKSIQCELGKEIIRKLPNSRCCTPEPEVSTTTPELKDRNQKRKAIFQLFSDSSKTSKKRPATTPARRPGLRSQRNKTSKTGLSR</sequence>
<evidence type="ECO:0000256" key="7">
    <source>
        <dbReference type="ARBA" id="ARBA00023054"/>
    </source>
</evidence>
<comment type="similarity">
    <text evidence="2">Belongs to the THAP1 family.</text>
</comment>
<reference evidence="15" key="1">
    <citation type="submission" date="2021-12" db="EMBL/GenBank/DDBJ databases">
        <authorList>
            <person name="King R."/>
        </authorList>
    </citation>
    <scope>NUCLEOTIDE SEQUENCE</scope>
</reference>
<keyword evidence="3" id="KW-0479">Metal-binding</keyword>
<protein>
    <recommendedName>
        <fullName evidence="13 14">THAP-type domain-containing protein</fullName>
    </recommendedName>
</protein>
<evidence type="ECO:0000256" key="2">
    <source>
        <dbReference type="ARBA" id="ARBA00006177"/>
    </source>
</evidence>
<evidence type="ECO:0000256" key="5">
    <source>
        <dbReference type="ARBA" id="ARBA00022833"/>
    </source>
</evidence>
<keyword evidence="8" id="KW-0238">DNA-binding</keyword>
<keyword evidence="11" id="KW-0131">Cell cycle</keyword>
<proteinExistence type="inferred from homology"/>
<feature type="region of interest" description="Disordered" evidence="12">
    <location>
        <begin position="98"/>
        <end position="168"/>
    </location>
</feature>
<evidence type="ECO:0000256" key="10">
    <source>
        <dbReference type="ARBA" id="ARBA00023242"/>
    </source>
</evidence>
<evidence type="ECO:0000256" key="11">
    <source>
        <dbReference type="ARBA" id="ARBA00023306"/>
    </source>
</evidence>
<dbReference type="PANTHER" id="PTHR46600:SF1">
    <property type="entry name" value="THAP DOMAIN-CONTAINING PROTEIN 1"/>
    <property type="match status" value="1"/>
</dbReference>
<evidence type="ECO:0000256" key="6">
    <source>
        <dbReference type="ARBA" id="ARBA00023015"/>
    </source>
</evidence>
<evidence type="ECO:0000313" key="15">
    <source>
        <dbReference type="EMBL" id="CAH0382305.1"/>
    </source>
</evidence>
<keyword evidence="5" id="KW-0862">Zinc</keyword>
<dbReference type="InterPro" id="IPR038441">
    <property type="entry name" value="THAP_Znf_sf"/>
</dbReference>
<comment type="subcellular location">
    <subcellularLocation>
        <location evidence="1">Nucleus</location>
        <location evidence="1">Nucleoplasm</location>
    </subcellularLocation>
</comment>
<accession>A0A9N9ZYJ8</accession>
<feature type="region of interest" description="Disordered" evidence="12">
    <location>
        <begin position="238"/>
        <end position="303"/>
    </location>
</feature>
<dbReference type="Gene3D" id="6.20.210.20">
    <property type="entry name" value="THAP domain"/>
    <property type="match status" value="1"/>
</dbReference>
<evidence type="ECO:0000256" key="9">
    <source>
        <dbReference type="ARBA" id="ARBA00023163"/>
    </source>
</evidence>
<keyword evidence="6" id="KW-0805">Transcription regulation</keyword>
<evidence type="ECO:0000256" key="4">
    <source>
        <dbReference type="ARBA" id="ARBA00022771"/>
    </source>
</evidence>
<dbReference type="Proteomes" id="UP001152759">
    <property type="component" value="Chromosome 1"/>
</dbReference>
<dbReference type="Pfam" id="PF05485">
    <property type="entry name" value="THAP"/>
    <property type="match status" value="1"/>
</dbReference>